<keyword evidence="7" id="KW-1185">Reference proteome</keyword>
<keyword evidence="3 5" id="KW-1133">Transmembrane helix</keyword>
<organism evidence="6 7">
    <name type="scientific">Pseudomonas monsensis</name>
    <dbReference type="NCBI Taxonomy" id="2745509"/>
    <lineage>
        <taxon>Bacteria</taxon>
        <taxon>Pseudomonadati</taxon>
        <taxon>Pseudomonadota</taxon>
        <taxon>Gammaproteobacteria</taxon>
        <taxon>Pseudomonadales</taxon>
        <taxon>Pseudomonadaceae</taxon>
        <taxon>Pseudomonas</taxon>
    </lineage>
</organism>
<feature type="transmembrane region" description="Helical" evidence="5">
    <location>
        <begin position="98"/>
        <end position="117"/>
    </location>
</feature>
<protein>
    <submittedName>
        <fullName evidence="6">DoxX family protein</fullName>
    </submittedName>
</protein>
<evidence type="ECO:0000256" key="3">
    <source>
        <dbReference type="ARBA" id="ARBA00022989"/>
    </source>
</evidence>
<evidence type="ECO:0000313" key="6">
    <source>
        <dbReference type="EMBL" id="MCY0106816.1"/>
    </source>
</evidence>
<evidence type="ECO:0000256" key="4">
    <source>
        <dbReference type="ARBA" id="ARBA00023136"/>
    </source>
</evidence>
<comment type="subcellular location">
    <subcellularLocation>
        <location evidence="1">Membrane</location>
        <topology evidence="1">Multi-pass membrane protein</topology>
    </subcellularLocation>
</comment>
<accession>A0ABT3YN03</accession>
<evidence type="ECO:0000313" key="7">
    <source>
        <dbReference type="Proteomes" id="UP001207830"/>
    </source>
</evidence>
<keyword evidence="4 5" id="KW-0472">Membrane</keyword>
<feature type="transmembrane region" description="Helical" evidence="5">
    <location>
        <begin position="72"/>
        <end position="91"/>
    </location>
</feature>
<reference evidence="6 7" key="1">
    <citation type="submission" date="2022-07" db="EMBL/GenBank/DDBJ databases">
        <title>Characterization of plant growth promoting rhizobacteria (PGPR) for use as bioinoculants in agriculture.</title>
        <authorList>
            <person name="Hassen A.I."/>
            <person name="Pierneef R."/>
        </authorList>
    </citation>
    <scope>NUCLEOTIDE SEQUENCE [LARGE SCALE GENOMIC DNA]</scope>
    <source>
        <strain evidence="6 7">SARCC-3054</strain>
    </source>
</reference>
<evidence type="ECO:0000256" key="5">
    <source>
        <dbReference type="SAM" id="Phobius"/>
    </source>
</evidence>
<evidence type="ECO:0000256" key="2">
    <source>
        <dbReference type="ARBA" id="ARBA00022692"/>
    </source>
</evidence>
<feature type="transmembrane region" description="Helical" evidence="5">
    <location>
        <begin position="6"/>
        <end position="26"/>
    </location>
</feature>
<evidence type="ECO:0000256" key="1">
    <source>
        <dbReference type="ARBA" id="ARBA00004141"/>
    </source>
</evidence>
<gene>
    <name evidence="6" type="ORF">NQF78_00710</name>
</gene>
<sequence>MIEHYIYWISTVLLSLLYLASALMYIAKGDYVRSAQAELGYSASHLVPLMIVVKILGPAAILWRFNAALSDLAYAGMFYHLLLSASAHLGVHKPKGSIPAALGLILLATSFVTQNAVREYPSPYAPPSAVVQTTLK</sequence>
<feature type="transmembrane region" description="Helical" evidence="5">
    <location>
        <begin position="46"/>
        <end position="66"/>
    </location>
</feature>
<dbReference type="RefSeq" id="WP_186745302.1">
    <property type="nucleotide sequence ID" value="NZ_CP077087.1"/>
</dbReference>
<dbReference type="InterPro" id="IPR032808">
    <property type="entry name" value="DoxX"/>
</dbReference>
<dbReference type="EMBL" id="JANIGP010000001">
    <property type="protein sequence ID" value="MCY0106816.1"/>
    <property type="molecule type" value="Genomic_DNA"/>
</dbReference>
<comment type="caution">
    <text evidence="6">The sequence shown here is derived from an EMBL/GenBank/DDBJ whole genome shotgun (WGS) entry which is preliminary data.</text>
</comment>
<keyword evidence="2 5" id="KW-0812">Transmembrane</keyword>
<proteinExistence type="predicted"/>
<dbReference type="Pfam" id="PF13564">
    <property type="entry name" value="DoxX_2"/>
    <property type="match status" value="1"/>
</dbReference>
<dbReference type="Proteomes" id="UP001207830">
    <property type="component" value="Unassembled WGS sequence"/>
</dbReference>
<name>A0ABT3YN03_9PSED</name>